<dbReference type="PANTHER" id="PTHR12066">
    <property type="entry name" value="TELOMERASE REVERSE TRANSCRIPTASE"/>
    <property type="match status" value="1"/>
</dbReference>
<comment type="subcellular location">
    <subcellularLocation>
        <location evidence="1">Nucleus</location>
    </subcellularLocation>
    <subcellularLocation>
        <location evidence="1">Chromosome</location>
        <location evidence="1">Telomere</location>
    </subcellularLocation>
</comment>
<dbReference type="Pfam" id="PF00078">
    <property type="entry name" value="RVT_1"/>
    <property type="match status" value="1"/>
</dbReference>
<dbReference type="GO" id="GO:0046872">
    <property type="term" value="F:metal ion binding"/>
    <property type="evidence" value="ECO:0007669"/>
    <property type="project" value="UniProtKB-KW"/>
</dbReference>
<name>A0A914IAM2_GLORO</name>
<dbReference type="InterPro" id="IPR000477">
    <property type="entry name" value="RT_dom"/>
</dbReference>
<dbReference type="EC" id="2.7.7.49" evidence="1"/>
<keyword evidence="1" id="KW-0158">Chromosome</keyword>
<keyword evidence="1" id="KW-0539">Nucleus</keyword>
<keyword evidence="1" id="KW-0548">Nucleotidyltransferase</keyword>
<evidence type="ECO:0000313" key="5">
    <source>
        <dbReference type="WBParaSite" id="Gr19_v10_g8211.t1"/>
    </source>
</evidence>
<dbReference type="AlphaFoldDB" id="A0A914IAM2"/>
<evidence type="ECO:0000256" key="2">
    <source>
        <dbReference type="SAM" id="MobiDB-lite"/>
    </source>
</evidence>
<dbReference type="PANTHER" id="PTHR12066:SF0">
    <property type="entry name" value="TELOMERASE REVERSE TRANSCRIPTASE"/>
    <property type="match status" value="1"/>
</dbReference>
<comment type="similarity">
    <text evidence="1">Belongs to the reverse transcriptase family. Telomerase subfamily.</text>
</comment>
<keyword evidence="1" id="KW-0479">Metal-binding</keyword>
<evidence type="ECO:0000256" key="1">
    <source>
        <dbReference type="RuleBase" id="RU365061"/>
    </source>
</evidence>
<keyword evidence="1" id="KW-0779">Telomere</keyword>
<dbReference type="GO" id="GO:0070034">
    <property type="term" value="F:telomerase RNA binding"/>
    <property type="evidence" value="ECO:0007669"/>
    <property type="project" value="TreeGrafter"/>
</dbReference>
<comment type="function">
    <text evidence="1">Telomerase is a ribonucleoprotein enzyme essential for the replication of chromosome termini in most eukaryotes. It elongates telomeres. It is a reverse transcriptase that adds simple sequence repeats to chromosome ends by copying a template sequence within the RNA component of the enzyme.</text>
</comment>
<keyword evidence="4" id="KW-1185">Reference proteome</keyword>
<keyword evidence="1" id="KW-0695">RNA-directed DNA polymerase</keyword>
<accession>A0A914IAM2</accession>
<keyword evidence="1" id="KW-0808">Transferase</keyword>
<feature type="domain" description="Reverse transcriptase" evidence="3">
    <location>
        <begin position="244"/>
        <end position="546"/>
    </location>
</feature>
<dbReference type="GO" id="GO:0000781">
    <property type="term" value="C:chromosome, telomeric region"/>
    <property type="evidence" value="ECO:0007669"/>
    <property type="project" value="UniProtKB-SubCell"/>
</dbReference>
<dbReference type="SUPFAM" id="SSF56672">
    <property type="entry name" value="DNA/RNA polymerases"/>
    <property type="match status" value="1"/>
</dbReference>
<protein>
    <recommendedName>
        <fullName evidence="1">Telomerase reverse transcriptase</fullName>
        <ecNumber evidence="1">2.7.7.49</ecNumber>
    </recommendedName>
    <alternativeName>
        <fullName evidence="1">Telomerase catalytic subunit</fullName>
    </alternativeName>
</protein>
<dbReference type="GO" id="GO:0000333">
    <property type="term" value="C:telomerase catalytic core complex"/>
    <property type="evidence" value="ECO:0007669"/>
    <property type="project" value="TreeGrafter"/>
</dbReference>
<sequence>MAQEAEEKGKKRRHRKKCQRRKRASLNELQLKGLLSFNVDEKSWNVVKVTDVLHRVKGPKLYDAKGSQWLLVGHSTHSLLEELLSSQLSPLSSDASCLKLKCAYLIAHPLERRQLRAFVGKIFLLFFRGELLDKLNMEQLCENIAATFTDLRTRGFLMSRDQISHGICFDRILWLNGLHFQLKKSIVFNILKALLNLFTHIFTSFFYSSLNYAGRIVHYRRDVWRRICLESFDLLRSERKLQLLTSADRQSVPNDQIHKLIFIPKKQTVRPIVTLRNAKVKSVLDEVRAVLRFVMRRQPILYGWGISNIRLFASAYRRLTLVHSRGQQKGQKMYFCTADVQNCYTSLEHHVLDGILREIVPPKSTFVVVSAQVTNKLYKYRKMKTEAGLSFADACSRLCCKDSEEFTSSPSQRQISGTELLQMIGQFAMRTVIREPICATTSSTHGRQLRQRLFVSGRGIAQGSSLSVALCNLYLGSVERKIYPERPVEVFCRRYMDDYIMIADRKQHIEQMITALTDGMPKFGLCFGKIKALKAKDKLPWCGLALNPRSLSLTVDYVRYRQRRSTLSLPSVLLQPAPAFGRPNDARLYEGISLGLNPQDVFVRDFLRQISKYVWNGFRKRSLPSQI</sequence>
<organism evidence="4 5">
    <name type="scientific">Globodera rostochiensis</name>
    <name type="common">Golden nematode worm</name>
    <name type="synonym">Heterodera rostochiensis</name>
    <dbReference type="NCBI Taxonomy" id="31243"/>
    <lineage>
        <taxon>Eukaryota</taxon>
        <taxon>Metazoa</taxon>
        <taxon>Ecdysozoa</taxon>
        <taxon>Nematoda</taxon>
        <taxon>Chromadorea</taxon>
        <taxon>Rhabditida</taxon>
        <taxon>Tylenchina</taxon>
        <taxon>Tylenchomorpha</taxon>
        <taxon>Tylenchoidea</taxon>
        <taxon>Heteroderidae</taxon>
        <taxon>Heteroderinae</taxon>
        <taxon>Globodera</taxon>
    </lineage>
</organism>
<dbReference type="GO" id="GO:0007004">
    <property type="term" value="P:telomere maintenance via telomerase"/>
    <property type="evidence" value="ECO:0007669"/>
    <property type="project" value="TreeGrafter"/>
</dbReference>
<proteinExistence type="inferred from homology"/>
<dbReference type="WBParaSite" id="Gr19_v10_g8211.t1">
    <property type="protein sequence ID" value="Gr19_v10_g8211.t1"/>
    <property type="gene ID" value="Gr19_v10_g8211"/>
</dbReference>
<dbReference type="PRINTS" id="PR01365">
    <property type="entry name" value="TELOMERASERT"/>
</dbReference>
<comment type="catalytic activity">
    <reaction evidence="1">
        <text>DNA(n) + a 2'-deoxyribonucleoside 5'-triphosphate = DNA(n+1) + diphosphate</text>
        <dbReference type="Rhea" id="RHEA:22508"/>
        <dbReference type="Rhea" id="RHEA-COMP:17339"/>
        <dbReference type="Rhea" id="RHEA-COMP:17340"/>
        <dbReference type="ChEBI" id="CHEBI:33019"/>
        <dbReference type="ChEBI" id="CHEBI:61560"/>
        <dbReference type="ChEBI" id="CHEBI:173112"/>
        <dbReference type="EC" id="2.7.7.49"/>
    </reaction>
</comment>
<dbReference type="GO" id="GO:0042162">
    <property type="term" value="F:telomeric DNA binding"/>
    <property type="evidence" value="ECO:0007669"/>
    <property type="project" value="TreeGrafter"/>
</dbReference>
<dbReference type="InterPro" id="IPR003545">
    <property type="entry name" value="Telomerase_RT"/>
</dbReference>
<reference evidence="5" key="1">
    <citation type="submission" date="2022-11" db="UniProtKB">
        <authorList>
            <consortium name="WormBaseParasite"/>
        </authorList>
    </citation>
    <scope>IDENTIFICATION</scope>
</reference>
<dbReference type="InterPro" id="IPR043502">
    <property type="entry name" value="DNA/RNA_pol_sf"/>
</dbReference>
<keyword evidence="1" id="KW-0460">Magnesium</keyword>
<dbReference type="Proteomes" id="UP000887572">
    <property type="component" value="Unplaced"/>
</dbReference>
<feature type="compositionally biased region" description="Basic residues" evidence="2">
    <location>
        <begin position="10"/>
        <end position="22"/>
    </location>
</feature>
<evidence type="ECO:0000259" key="3">
    <source>
        <dbReference type="PROSITE" id="PS50878"/>
    </source>
</evidence>
<evidence type="ECO:0000313" key="4">
    <source>
        <dbReference type="Proteomes" id="UP000887572"/>
    </source>
</evidence>
<feature type="region of interest" description="Disordered" evidence="2">
    <location>
        <begin position="1"/>
        <end position="22"/>
    </location>
</feature>
<dbReference type="GO" id="GO:0003720">
    <property type="term" value="F:telomerase activity"/>
    <property type="evidence" value="ECO:0007669"/>
    <property type="project" value="InterPro"/>
</dbReference>
<dbReference type="PROSITE" id="PS50878">
    <property type="entry name" value="RT_POL"/>
    <property type="match status" value="1"/>
</dbReference>